<dbReference type="SUPFAM" id="SSF56300">
    <property type="entry name" value="Metallo-dependent phosphatases"/>
    <property type="match status" value="1"/>
</dbReference>
<proteinExistence type="predicted"/>
<dbReference type="GO" id="GO:0004519">
    <property type="term" value="F:endonuclease activity"/>
    <property type="evidence" value="ECO:0007669"/>
    <property type="project" value="UniProtKB-KW"/>
</dbReference>
<dbReference type="GO" id="GO:0016874">
    <property type="term" value="F:ligase activity"/>
    <property type="evidence" value="ECO:0007669"/>
    <property type="project" value="UniProtKB-KW"/>
</dbReference>
<keyword evidence="2" id="KW-0378">Hydrolase</keyword>
<protein>
    <submittedName>
        <fullName evidence="2">Ligase-associated DNA damage response endonuclease PdeM</fullName>
        <ecNumber evidence="2">3.1.-.-</ecNumber>
    </submittedName>
</protein>
<keyword evidence="2" id="KW-0255">Endonuclease</keyword>
<dbReference type="Gene3D" id="3.60.21.10">
    <property type="match status" value="1"/>
</dbReference>
<dbReference type="Proteomes" id="UP000660070">
    <property type="component" value="Unassembled WGS sequence"/>
</dbReference>
<reference evidence="2 3" key="1">
    <citation type="submission" date="2020-11" db="EMBL/GenBank/DDBJ databases">
        <title>Kaistella gelatinilytica sp. nov., a flavobacterium isolated from Antarctic Soil.</title>
        <authorList>
            <person name="Li J."/>
        </authorList>
    </citation>
    <scope>NUCLEOTIDE SEQUENCE [LARGE SCALE GENOMIC DNA]</scope>
    <source>
        <strain evidence="2 3">G5-32</strain>
    </source>
</reference>
<keyword evidence="2" id="KW-0540">Nuclease</keyword>
<name>A0ABS0F959_9FLAO</name>
<dbReference type="Pfam" id="PF00149">
    <property type="entry name" value="Metallophos"/>
    <property type="match status" value="1"/>
</dbReference>
<keyword evidence="2" id="KW-0436">Ligase</keyword>
<evidence type="ECO:0000259" key="1">
    <source>
        <dbReference type="Pfam" id="PF00149"/>
    </source>
</evidence>
<gene>
    <name evidence="2" type="primary">pdeM</name>
    <name evidence="2" type="ORF">IV494_03285</name>
</gene>
<evidence type="ECO:0000313" key="3">
    <source>
        <dbReference type="Proteomes" id="UP000660070"/>
    </source>
</evidence>
<keyword evidence="3" id="KW-1185">Reference proteome</keyword>
<dbReference type="EC" id="3.1.-.-" evidence="2"/>
<dbReference type="InterPro" id="IPR026336">
    <property type="entry name" value="PdeM-like"/>
</dbReference>
<evidence type="ECO:0000313" key="2">
    <source>
        <dbReference type="EMBL" id="MBF8456196.1"/>
    </source>
</evidence>
<accession>A0ABS0F959</accession>
<dbReference type="EMBL" id="JADPVI010000001">
    <property type="protein sequence ID" value="MBF8456196.1"/>
    <property type="molecule type" value="Genomic_DNA"/>
</dbReference>
<comment type="caution">
    <text evidence="2">The sequence shown here is derived from an EMBL/GenBank/DDBJ whole genome shotgun (WGS) entry which is preliminary data.</text>
</comment>
<dbReference type="InterPro" id="IPR004843">
    <property type="entry name" value="Calcineurin-like_PHP"/>
</dbReference>
<dbReference type="NCBIfam" id="TIGR04123">
    <property type="entry name" value="P_estr_lig_assc"/>
    <property type="match status" value="1"/>
</dbReference>
<organism evidence="2 3">
    <name type="scientific">Kaistella gelatinilytica</name>
    <dbReference type="NCBI Taxonomy" id="2787636"/>
    <lineage>
        <taxon>Bacteria</taxon>
        <taxon>Pseudomonadati</taxon>
        <taxon>Bacteroidota</taxon>
        <taxon>Flavobacteriia</taxon>
        <taxon>Flavobacteriales</taxon>
        <taxon>Weeksellaceae</taxon>
        <taxon>Chryseobacterium group</taxon>
        <taxon>Kaistella</taxon>
    </lineage>
</organism>
<dbReference type="RefSeq" id="WP_196078734.1">
    <property type="nucleotide sequence ID" value="NZ_JADPVI010000001.1"/>
</dbReference>
<dbReference type="InterPro" id="IPR024173">
    <property type="entry name" value="Pesterase_MJ0037-like"/>
</dbReference>
<dbReference type="PIRSF" id="PIRSF000887">
    <property type="entry name" value="Pesterase_MJ0037"/>
    <property type="match status" value="1"/>
</dbReference>
<sequence>MLEVLQKKIQNTTLTFTNQRALFWEAEKILILSDLHVGKSAHFRKHGIAISSEVLVTDLNKLEDLINHFQPEKVIIVGDLFHAGYNSDLDLFKEWRLQFSQQFILIRGNHDKMKCEVYDDLGIECEDEFLEIEPFTFIHHPKKIEENKFYISGHIHPGFVLKTKNERLRLPCFAVSEQQIVLPAFSQFTGLDTKSLKGTFKNIVFTEGTIFEV</sequence>
<dbReference type="PANTHER" id="PTHR39323">
    <property type="entry name" value="BLR1149 PROTEIN"/>
    <property type="match status" value="1"/>
</dbReference>
<feature type="domain" description="Calcineurin-like phosphoesterase" evidence="1">
    <location>
        <begin position="28"/>
        <end position="139"/>
    </location>
</feature>
<dbReference type="InterPro" id="IPR029052">
    <property type="entry name" value="Metallo-depent_PP-like"/>
</dbReference>
<dbReference type="GO" id="GO:0016787">
    <property type="term" value="F:hydrolase activity"/>
    <property type="evidence" value="ECO:0007669"/>
    <property type="project" value="UniProtKB-KW"/>
</dbReference>
<dbReference type="PANTHER" id="PTHR39323:SF1">
    <property type="entry name" value="BLR1149 PROTEIN"/>
    <property type="match status" value="1"/>
</dbReference>